<keyword evidence="2 5" id="KW-0812">Transmembrane</keyword>
<feature type="transmembrane region" description="Helical" evidence="5">
    <location>
        <begin position="332"/>
        <end position="348"/>
    </location>
</feature>
<dbReference type="Pfam" id="PF00916">
    <property type="entry name" value="Sulfate_transp"/>
    <property type="match status" value="1"/>
</dbReference>
<dbReference type="CDD" id="cd07042">
    <property type="entry name" value="STAS_SulP_like_sulfate_transporter"/>
    <property type="match status" value="1"/>
</dbReference>
<dbReference type="Pfam" id="PF01740">
    <property type="entry name" value="STAS"/>
    <property type="match status" value="1"/>
</dbReference>
<evidence type="ECO:0000259" key="6">
    <source>
        <dbReference type="PROSITE" id="PS50801"/>
    </source>
</evidence>
<feature type="transmembrane region" description="Helical" evidence="5">
    <location>
        <begin position="255"/>
        <end position="276"/>
    </location>
</feature>
<evidence type="ECO:0000313" key="7">
    <source>
        <dbReference type="EMBL" id="MBK8888961.1"/>
    </source>
</evidence>
<proteinExistence type="predicted"/>
<evidence type="ECO:0000256" key="5">
    <source>
        <dbReference type="SAM" id="Phobius"/>
    </source>
</evidence>
<feature type="transmembrane region" description="Helical" evidence="5">
    <location>
        <begin position="138"/>
        <end position="160"/>
    </location>
</feature>
<dbReference type="PROSITE" id="PS50801">
    <property type="entry name" value="STAS"/>
    <property type="match status" value="1"/>
</dbReference>
<dbReference type="EMBL" id="JADKBR010000001">
    <property type="protein sequence ID" value="MBK8888961.1"/>
    <property type="molecule type" value="Genomic_DNA"/>
</dbReference>
<name>A0A9D7LJU2_9RHOO</name>
<organism evidence="7 8">
    <name type="scientific">Candidatus Dechloromonas phosphorivorans</name>
    <dbReference type="NCBI Taxonomy" id="2899244"/>
    <lineage>
        <taxon>Bacteria</taxon>
        <taxon>Pseudomonadati</taxon>
        <taxon>Pseudomonadota</taxon>
        <taxon>Betaproteobacteria</taxon>
        <taxon>Rhodocyclales</taxon>
        <taxon>Azonexaceae</taxon>
        <taxon>Dechloromonas</taxon>
    </lineage>
</organism>
<keyword evidence="4 5" id="KW-0472">Membrane</keyword>
<evidence type="ECO:0000256" key="4">
    <source>
        <dbReference type="ARBA" id="ARBA00023136"/>
    </source>
</evidence>
<dbReference type="Gene3D" id="3.30.750.24">
    <property type="entry name" value="STAS domain"/>
    <property type="match status" value="1"/>
</dbReference>
<dbReference type="InterPro" id="IPR002645">
    <property type="entry name" value="STAS_dom"/>
</dbReference>
<dbReference type="InterPro" id="IPR011547">
    <property type="entry name" value="SLC26A/SulP_dom"/>
</dbReference>
<dbReference type="AlphaFoldDB" id="A0A9D7LJU2"/>
<feature type="transmembrane region" description="Helical" evidence="5">
    <location>
        <begin position="180"/>
        <end position="200"/>
    </location>
</feature>
<sequence length="569" mass="59502">MTTGTQTRGFRFPMFQGVLPIDGSRLPGDIIAGLTLAALAIPETMGYTKIAGVPVILGLYTILIPITLFAIFGSSRHLVVGADSATAAILAAGLTGLAVRGSDEWVALCAVLTFMAAAFMFVARLIRLGFLADFLSRTVLVGFLTGVGVQVAIGQISGMLDLPGGGNGPLEKLSHDLQHLGGTNPYAAAVSFAVLAIILGGKKISEKIPGGLLAVVGAIVVSWAINLGAHMHTLGEVPSGLPTIGLPHVAWSWDLVQKLLPTAFACFIVILAQSAATSRAYAAKYSENADENVDMVGLGIANLGAGLSGTFMVNGSPTKTQMVDGAGGRSQISNITTAIVVLLVLLFLTRPLAFMPTAVLSAVVFLIGLEMIDIRGMRKIFAEARAEFWVALLTALTVVFVGVEQGIILAMALSLLDHVRHGYRGHNAVIVADTVEGWQTVPVTSPAQIQPGLLVYLFSHSAYYANAQQLADEVTKLATEARPGLSWLCIDMVAMGEIDFSAAATLRETAALLQKQGIRLVLVHTSGDVRAQLDRYGITATLGADAYFGSIRAVMEAHATATSATAAKA</sequence>
<feature type="transmembrane region" description="Helical" evidence="5">
    <location>
        <begin position="212"/>
        <end position="235"/>
    </location>
</feature>
<dbReference type="InterPro" id="IPR036513">
    <property type="entry name" value="STAS_dom_sf"/>
</dbReference>
<dbReference type="InterPro" id="IPR001902">
    <property type="entry name" value="SLC26A/SulP_fam"/>
</dbReference>
<keyword evidence="3 5" id="KW-1133">Transmembrane helix</keyword>
<gene>
    <name evidence="7" type="ORF">IPN75_00595</name>
</gene>
<evidence type="ECO:0000256" key="3">
    <source>
        <dbReference type="ARBA" id="ARBA00022989"/>
    </source>
</evidence>
<comment type="subcellular location">
    <subcellularLocation>
        <location evidence="1">Membrane</location>
        <topology evidence="1">Multi-pass membrane protein</topology>
    </subcellularLocation>
</comment>
<protein>
    <submittedName>
        <fullName evidence="7">SulP family inorganic anion transporter</fullName>
    </submittedName>
</protein>
<dbReference type="PANTHER" id="PTHR11814">
    <property type="entry name" value="SULFATE TRANSPORTER"/>
    <property type="match status" value="1"/>
</dbReference>
<evidence type="ECO:0000256" key="2">
    <source>
        <dbReference type="ARBA" id="ARBA00022692"/>
    </source>
</evidence>
<reference evidence="7" key="1">
    <citation type="submission" date="2020-10" db="EMBL/GenBank/DDBJ databases">
        <title>Connecting structure to function with the recovery of over 1000 high-quality activated sludge metagenome-assembled genomes encoding full-length rRNA genes using long-read sequencing.</title>
        <authorList>
            <person name="Singleton C.M."/>
            <person name="Petriglieri F."/>
            <person name="Kristensen J.M."/>
            <person name="Kirkegaard R.H."/>
            <person name="Michaelsen T.Y."/>
            <person name="Andersen M.H."/>
            <person name="Karst S.M."/>
            <person name="Dueholm M.S."/>
            <person name="Nielsen P.H."/>
            <person name="Albertsen M."/>
        </authorList>
    </citation>
    <scope>NUCLEOTIDE SEQUENCE</scope>
    <source>
        <strain evidence="7">OdNE_18-Q3-R46-58_BAT3C.305</strain>
    </source>
</reference>
<feature type="transmembrane region" description="Helical" evidence="5">
    <location>
        <begin position="50"/>
        <end position="71"/>
    </location>
</feature>
<evidence type="ECO:0000256" key="1">
    <source>
        <dbReference type="ARBA" id="ARBA00004141"/>
    </source>
</evidence>
<evidence type="ECO:0000313" key="8">
    <source>
        <dbReference type="Proteomes" id="UP000808146"/>
    </source>
</evidence>
<dbReference type="Proteomes" id="UP000808146">
    <property type="component" value="Unassembled WGS sequence"/>
</dbReference>
<dbReference type="SUPFAM" id="SSF52091">
    <property type="entry name" value="SpoIIaa-like"/>
    <property type="match status" value="1"/>
</dbReference>
<comment type="caution">
    <text evidence="7">The sequence shown here is derived from an EMBL/GenBank/DDBJ whole genome shotgun (WGS) entry which is preliminary data.</text>
</comment>
<feature type="domain" description="STAS" evidence="6">
    <location>
        <begin position="443"/>
        <end position="558"/>
    </location>
</feature>
<accession>A0A9D7LJU2</accession>
<feature type="transmembrane region" description="Helical" evidence="5">
    <location>
        <begin position="78"/>
        <end position="99"/>
    </location>
</feature>
<feature type="transmembrane region" description="Helical" evidence="5">
    <location>
        <begin position="386"/>
        <end position="416"/>
    </location>
</feature>
<dbReference type="GO" id="GO:0055085">
    <property type="term" value="P:transmembrane transport"/>
    <property type="evidence" value="ECO:0007669"/>
    <property type="project" value="InterPro"/>
</dbReference>
<dbReference type="GO" id="GO:0016020">
    <property type="term" value="C:membrane"/>
    <property type="evidence" value="ECO:0007669"/>
    <property type="project" value="UniProtKB-SubCell"/>
</dbReference>
<feature type="transmembrane region" description="Helical" evidence="5">
    <location>
        <begin position="105"/>
        <end position="126"/>
    </location>
</feature>